<dbReference type="STRING" id="293826.Amet_0812"/>
<evidence type="ECO:0000256" key="3">
    <source>
        <dbReference type="ARBA" id="ARBA00023163"/>
    </source>
</evidence>
<protein>
    <submittedName>
        <fullName evidence="5">Transcriptional regulator, MarR family</fullName>
    </submittedName>
</protein>
<dbReference type="InterPro" id="IPR036390">
    <property type="entry name" value="WH_DNA-bd_sf"/>
</dbReference>
<dbReference type="SMART" id="SM00347">
    <property type="entry name" value="HTH_MARR"/>
    <property type="match status" value="1"/>
</dbReference>
<dbReference type="RefSeq" id="WP_012062080.1">
    <property type="nucleotide sequence ID" value="NC_009633.1"/>
</dbReference>
<dbReference type="EMBL" id="CP000724">
    <property type="protein sequence ID" value="ABR47037.1"/>
    <property type="molecule type" value="Genomic_DNA"/>
</dbReference>
<dbReference type="Pfam" id="PF22381">
    <property type="entry name" value="Staph_reg_Sar_Rot"/>
    <property type="match status" value="1"/>
</dbReference>
<accession>A6TLG9</accession>
<gene>
    <name evidence="5" type="ordered locus">Amet_0812</name>
</gene>
<dbReference type="Gene3D" id="1.10.10.10">
    <property type="entry name" value="Winged helix-like DNA-binding domain superfamily/Winged helix DNA-binding domain"/>
    <property type="match status" value="1"/>
</dbReference>
<evidence type="ECO:0000256" key="2">
    <source>
        <dbReference type="ARBA" id="ARBA00023125"/>
    </source>
</evidence>
<evidence type="ECO:0000313" key="6">
    <source>
        <dbReference type="Proteomes" id="UP000001572"/>
    </source>
</evidence>
<dbReference type="InterPro" id="IPR055166">
    <property type="entry name" value="Transc_reg_Sar_Rot_HTH"/>
</dbReference>
<keyword evidence="1" id="KW-0805">Transcription regulation</keyword>
<evidence type="ECO:0000313" key="5">
    <source>
        <dbReference type="EMBL" id="ABR47037.1"/>
    </source>
</evidence>
<name>A6TLG9_ALKMQ</name>
<keyword evidence="6" id="KW-1185">Reference proteome</keyword>
<feature type="domain" description="HTH marR-type" evidence="4">
    <location>
        <begin position="1"/>
        <end position="139"/>
    </location>
</feature>
<dbReference type="PROSITE" id="PS50995">
    <property type="entry name" value="HTH_MARR_2"/>
    <property type="match status" value="1"/>
</dbReference>
<dbReference type="SUPFAM" id="SSF46785">
    <property type="entry name" value="Winged helix' DNA-binding domain"/>
    <property type="match status" value="1"/>
</dbReference>
<evidence type="ECO:0000259" key="4">
    <source>
        <dbReference type="PROSITE" id="PS50995"/>
    </source>
</evidence>
<dbReference type="GO" id="GO:0003700">
    <property type="term" value="F:DNA-binding transcription factor activity"/>
    <property type="evidence" value="ECO:0007669"/>
    <property type="project" value="InterPro"/>
</dbReference>
<dbReference type="OrthoDB" id="1953397at2"/>
<dbReference type="InterPro" id="IPR036388">
    <property type="entry name" value="WH-like_DNA-bd_sf"/>
</dbReference>
<dbReference type="Proteomes" id="UP000001572">
    <property type="component" value="Chromosome"/>
</dbReference>
<keyword evidence="3" id="KW-0804">Transcription</keyword>
<evidence type="ECO:0000256" key="1">
    <source>
        <dbReference type="ARBA" id="ARBA00023015"/>
    </source>
</evidence>
<sequence>MGSYYSQIYEYTEKAVKTVLSLDRKGIKNDGDQLTISELLLLKEIGEQKEGKMAEVMEALALDRNVFATMLGRVQSSRYVTKKRCRYDGRVYLLMLTDKGKDTVYQIFEREKGNLFHLLGDFTFNEEKAILKFLVKLDMLHKEKSSNGTEIKITP</sequence>
<dbReference type="eggNOG" id="COG1846">
    <property type="taxonomic scope" value="Bacteria"/>
</dbReference>
<dbReference type="AlphaFoldDB" id="A6TLG9"/>
<reference evidence="6" key="1">
    <citation type="journal article" date="2016" name="Genome Announc.">
        <title>Complete genome sequence of Alkaliphilus metalliredigens strain QYMF, an alkaliphilic and metal-reducing bacterium isolated from borax-contaminated leachate ponds.</title>
        <authorList>
            <person name="Hwang C."/>
            <person name="Copeland A."/>
            <person name="Lucas S."/>
            <person name="Lapidus A."/>
            <person name="Barry K."/>
            <person name="Detter J.C."/>
            <person name="Glavina Del Rio T."/>
            <person name="Hammon N."/>
            <person name="Israni S."/>
            <person name="Dalin E."/>
            <person name="Tice H."/>
            <person name="Pitluck S."/>
            <person name="Chertkov O."/>
            <person name="Brettin T."/>
            <person name="Bruce D."/>
            <person name="Han C."/>
            <person name="Schmutz J."/>
            <person name="Larimer F."/>
            <person name="Land M.L."/>
            <person name="Hauser L."/>
            <person name="Kyrpides N."/>
            <person name="Mikhailova N."/>
            <person name="Ye Q."/>
            <person name="Zhou J."/>
            <person name="Richardson P."/>
            <person name="Fields M.W."/>
        </authorList>
    </citation>
    <scope>NUCLEOTIDE SEQUENCE [LARGE SCALE GENOMIC DNA]</scope>
    <source>
        <strain evidence="6">QYMF</strain>
    </source>
</reference>
<dbReference type="HOGENOM" id="CLU_1773488_0_0_9"/>
<dbReference type="KEGG" id="amt:Amet_0812"/>
<organism evidence="5 6">
    <name type="scientific">Alkaliphilus metalliredigens (strain QYMF)</name>
    <dbReference type="NCBI Taxonomy" id="293826"/>
    <lineage>
        <taxon>Bacteria</taxon>
        <taxon>Bacillati</taxon>
        <taxon>Bacillota</taxon>
        <taxon>Clostridia</taxon>
        <taxon>Peptostreptococcales</taxon>
        <taxon>Natronincolaceae</taxon>
        <taxon>Alkaliphilus</taxon>
    </lineage>
</organism>
<dbReference type="InterPro" id="IPR000835">
    <property type="entry name" value="HTH_MarR-typ"/>
</dbReference>
<keyword evidence="2" id="KW-0238">DNA-binding</keyword>
<proteinExistence type="predicted"/>